<dbReference type="EMBL" id="CP056066">
    <property type="protein sequence ID" value="UKJ89072.1"/>
    <property type="molecule type" value="Genomic_DNA"/>
</dbReference>
<evidence type="ECO:0000256" key="1">
    <source>
        <dbReference type="SAM" id="MobiDB-lite"/>
    </source>
</evidence>
<keyword evidence="2" id="KW-1133">Transmembrane helix</keyword>
<keyword evidence="2" id="KW-0812">Transmembrane</keyword>
<name>A0A976QQH3_THEOR</name>
<sequence>MVEIKLYTKDGHNYPGKYEVEIFEDEHKGAFEKVTYSIKYKEEFPWLFWNMWPFDIYIRNKKKYNFYNYYARNDDHVVNKVEVYYSKRHSETPLIIGFQRNDNPDFKYFTYICLKNEGYSTGYPPRGNFGPDELDQKLEQENELRNKITFVKELNQSKNFREITDITSITNYIKYAYFVKDDESYGKYLVSPDLLFNHENNNIIDGSFFSKLDSQKFYFINAYYSVSPRTALLIEFDGGNKITYYQRNDFDGTFWVETTINEESSLETTLQKIEEESKKRISYHIDKKSNDNHSYKKEKIDIISFNQYRGFTSYTHTPSSQHKDKTQFLLFNKSPLKLKNVDQISATRLKDINDNLYSTVTACYSNSSVQGKAVDSEPPFLIELKAYDSTTKYYLSRLDREGLTWKQIENNAANINDPGNKSRLITQVNYYSKRSIVISLNKTQLNSDYPVNLLGNNPDIDIKTSQEFPSIKIRFELFEILPGSSYKCFTHDLSNVNTQSRENYFLDVSGLRLFITGDSHHLIDLINPIEINLYNSNGNKREYLYYNPSEVQPSGTNCQNDKNPSKLYVYFYGADNIPLLIYFRCKWYRSRSKDKYFQEWVEDTLLQSIRPDSQDKSRIKNKLDEINKEFNQIDISTTKGTYGISLPSDREPPKRIDSSRVKVETQSINLYIKINHTTVNNSSIGKLMYDNSEIKDNENDQPVTNLLLSSYNRVSVYYHKTNSDLKLPLLIGIGDSKTTGVFYERTGKGEKIRWNKVATTSLQQDGDGLAYKINSIHYNFNKSVIIQLEKQDKRDYEIFLVDNKDVQGTRSRNQGSFISVSKESKYLADSNYTCFKHTINLNRSIERDEIAGLKIYIFSIEIITYTINPSSEYSINYFSDRNEVFVYFYGNSKVPIFVCYNDKFYGPTSRDQYFIKWVVYGDISSIVSQLKDKLNGINKLLNQIELSNLKNNIRYGIPKPEQSDSTISDSFLNMIIVENCKNKHYRKVTHSTINKFSMGQVMHNSKLLSSVDTSSISVDHISVYYQLDDIYYSRPLLIKLWSYSAPDVSKWYYRTKIEATQWENEPTSKYDTDGELQRRLDSIAGSLFFLAIIPIDLQGTHYQITTMKLNAGRDKHEAEIFLGIMEGKDDVKVTGYRLYAHGLPSFYQTNKDIIKSKFSISPESDLTFELSFEIFCKKISLYDKQDIIISLYYTNEDFIRNRAINVYFYEREGYRIDTDFVPLLLQYKDSYYAPVTIENYFTKWKQLNPFSDMETGITVGGHADQQIEELKKEKLKSALDKINAMLNQIDLSKIADYGIPYCELGEEKQPSYQDGKLRSKRIQVTRSRALQYKFHQEKRGRHLMKSLKDGRKDFDEVGNPLLKEIKEILIEITSQKMSSGIIEQPDIDTGECKFQDDVLFAAKPCHETRTIRPMVSIQPSVVMKPDTGSEVHPVFNVHPHRSSSPVPAPAAPPSLPLGPDLPQSMSSEPSGSSAGQEPQKKAGDTPESSQISETPFFASKPLTSHKVGEPGLPGTLIPQDTQVLSENGFPHAKGQFPEARPGLESDRLGDLTIQDHSSEMSSMSPGKPREEQQESNHTEETESEIGLKSHDGANGHLGTGGDSENEANQEDIFTEILNFIENHKVAVYGGGGAVVTVAGSAYPLYKLIAMFVLQKR</sequence>
<dbReference type="Proteomes" id="UP000244803">
    <property type="component" value="Chromosome 3"/>
</dbReference>
<gene>
    <name evidence="3" type="ORF">MACJ_002318</name>
</gene>
<feature type="compositionally biased region" description="Pro residues" evidence="1">
    <location>
        <begin position="1446"/>
        <end position="1456"/>
    </location>
</feature>
<feature type="region of interest" description="Disordered" evidence="1">
    <location>
        <begin position="1526"/>
        <end position="1545"/>
    </location>
</feature>
<feature type="region of interest" description="Disordered" evidence="1">
    <location>
        <begin position="1432"/>
        <end position="1519"/>
    </location>
</feature>
<reference evidence="3" key="1">
    <citation type="submission" date="2022-07" db="EMBL/GenBank/DDBJ databases">
        <title>Evaluation of T. orientalis genome assembly methods using nanopore sequencing and analysis of variation between genomes.</title>
        <authorList>
            <person name="Yam J."/>
            <person name="Micallef M.L."/>
            <person name="Liu M."/>
            <person name="Djordjevic S.P."/>
            <person name="Bogema D.R."/>
            <person name="Jenkins C."/>
        </authorList>
    </citation>
    <scope>NUCLEOTIDE SEQUENCE</scope>
    <source>
        <strain evidence="3">Fish Creek</strain>
    </source>
</reference>
<feature type="compositionally biased region" description="Basic and acidic residues" evidence="1">
    <location>
        <begin position="1567"/>
        <end position="1593"/>
    </location>
</feature>
<feature type="compositionally biased region" description="Low complexity" evidence="1">
    <location>
        <begin position="1457"/>
        <end position="1477"/>
    </location>
</feature>
<accession>A0A976QQH3</accession>
<evidence type="ECO:0000313" key="3">
    <source>
        <dbReference type="EMBL" id="UKJ89072.1"/>
    </source>
</evidence>
<dbReference type="OrthoDB" id="10646235at2759"/>
<proteinExistence type="predicted"/>
<keyword evidence="2" id="KW-0472">Membrane</keyword>
<feature type="transmembrane region" description="Helical" evidence="2">
    <location>
        <begin position="1625"/>
        <end position="1645"/>
    </location>
</feature>
<evidence type="ECO:0000256" key="2">
    <source>
        <dbReference type="SAM" id="Phobius"/>
    </source>
</evidence>
<feature type="region of interest" description="Disordered" evidence="1">
    <location>
        <begin position="1557"/>
        <end position="1606"/>
    </location>
</feature>
<evidence type="ECO:0000313" key="4">
    <source>
        <dbReference type="Proteomes" id="UP000244803"/>
    </source>
</evidence>
<protein>
    <submittedName>
        <fullName evidence="3">Uncharacterized protein</fullName>
    </submittedName>
</protein>
<organism evidence="3 4">
    <name type="scientific">Theileria orientalis</name>
    <dbReference type="NCBI Taxonomy" id="68886"/>
    <lineage>
        <taxon>Eukaryota</taxon>
        <taxon>Sar</taxon>
        <taxon>Alveolata</taxon>
        <taxon>Apicomplexa</taxon>
        <taxon>Aconoidasida</taxon>
        <taxon>Piroplasmida</taxon>
        <taxon>Theileriidae</taxon>
        <taxon>Theileria</taxon>
    </lineage>
</organism>